<dbReference type="InterPro" id="IPR051645">
    <property type="entry name" value="PER33/POM33_regulator"/>
</dbReference>
<evidence type="ECO:0000313" key="7">
    <source>
        <dbReference type="EMBL" id="KAF2668537.1"/>
    </source>
</evidence>
<dbReference type="OrthoDB" id="5581259at2759"/>
<evidence type="ECO:0008006" key="9">
    <source>
        <dbReference type="Google" id="ProtNLM"/>
    </source>
</evidence>
<dbReference type="EMBL" id="MU004236">
    <property type="protein sequence ID" value="KAF2668537.1"/>
    <property type="molecule type" value="Genomic_DNA"/>
</dbReference>
<dbReference type="Pfam" id="PF03661">
    <property type="entry name" value="TMEM33_Pom33"/>
    <property type="match status" value="1"/>
</dbReference>
<dbReference type="InterPro" id="IPR005344">
    <property type="entry name" value="TMEM33/Pom33"/>
</dbReference>
<comment type="similarity">
    <text evidence="2">Belongs to the PER33/POM33 family.</text>
</comment>
<evidence type="ECO:0000313" key="8">
    <source>
        <dbReference type="Proteomes" id="UP000799302"/>
    </source>
</evidence>
<evidence type="ECO:0000256" key="6">
    <source>
        <dbReference type="SAM" id="Phobius"/>
    </source>
</evidence>
<dbReference type="GO" id="GO:0061024">
    <property type="term" value="P:membrane organization"/>
    <property type="evidence" value="ECO:0007669"/>
    <property type="project" value="TreeGrafter"/>
</dbReference>
<keyword evidence="8" id="KW-1185">Reference proteome</keyword>
<dbReference type="Proteomes" id="UP000799302">
    <property type="component" value="Unassembled WGS sequence"/>
</dbReference>
<dbReference type="GO" id="GO:0071786">
    <property type="term" value="P:endoplasmic reticulum tubular network organization"/>
    <property type="evidence" value="ECO:0007669"/>
    <property type="project" value="TreeGrafter"/>
</dbReference>
<gene>
    <name evidence="7" type="ORF">BT63DRAFT_425848</name>
</gene>
<comment type="subcellular location">
    <subcellularLocation>
        <location evidence="1">Membrane</location>
        <topology evidence="1">Multi-pass membrane protein</topology>
    </subcellularLocation>
</comment>
<feature type="transmembrane region" description="Helical" evidence="6">
    <location>
        <begin position="55"/>
        <end position="75"/>
    </location>
</feature>
<organism evidence="7 8">
    <name type="scientific">Microthyrium microscopicum</name>
    <dbReference type="NCBI Taxonomy" id="703497"/>
    <lineage>
        <taxon>Eukaryota</taxon>
        <taxon>Fungi</taxon>
        <taxon>Dikarya</taxon>
        <taxon>Ascomycota</taxon>
        <taxon>Pezizomycotina</taxon>
        <taxon>Dothideomycetes</taxon>
        <taxon>Dothideomycetes incertae sedis</taxon>
        <taxon>Microthyriales</taxon>
        <taxon>Microthyriaceae</taxon>
        <taxon>Microthyrium</taxon>
    </lineage>
</organism>
<evidence type="ECO:0000256" key="1">
    <source>
        <dbReference type="ARBA" id="ARBA00004141"/>
    </source>
</evidence>
<keyword evidence="3 6" id="KW-0812">Transmembrane</keyword>
<sequence length="279" mass="31149">MANPTPAPLQERALRLVQSLQFAWFCGHVSMLFFTLRYGLYYITMKTGYTWARYSYRIAFVSALVTYGIVVYKGYRARVRQGKPTSAIALASDENVQYYAMGLIWLFSRQIPLALLPFVVYSVFHVLTYIRGNILPTLTPPTAPSPAGQRPRPSGPVADGIGKFIKDYYDLSMSLVAGLEIALWVRVFVSALLFQKGSWILLAIYSVFLRARYSQSTFVQNTFATIGARADGVLANQSTDPTVRRVWDQVKGGLKQLVEMTDAKKYVGQAPGEGAKKAQ</sequence>
<dbReference type="GO" id="GO:0005783">
    <property type="term" value="C:endoplasmic reticulum"/>
    <property type="evidence" value="ECO:0007669"/>
    <property type="project" value="TreeGrafter"/>
</dbReference>
<evidence type="ECO:0000256" key="4">
    <source>
        <dbReference type="ARBA" id="ARBA00022989"/>
    </source>
</evidence>
<evidence type="ECO:0000256" key="3">
    <source>
        <dbReference type="ARBA" id="ARBA00022692"/>
    </source>
</evidence>
<evidence type="ECO:0000256" key="2">
    <source>
        <dbReference type="ARBA" id="ARBA00007322"/>
    </source>
</evidence>
<feature type="transmembrane region" description="Helical" evidence="6">
    <location>
        <begin position="111"/>
        <end position="130"/>
    </location>
</feature>
<name>A0A6A6UAR8_9PEZI</name>
<dbReference type="AlphaFoldDB" id="A0A6A6UAR8"/>
<keyword evidence="4 6" id="KW-1133">Transmembrane helix</keyword>
<evidence type="ECO:0000256" key="5">
    <source>
        <dbReference type="ARBA" id="ARBA00023136"/>
    </source>
</evidence>
<dbReference type="PANTHER" id="PTHR12703:SF4">
    <property type="entry name" value="TRANSMEMBRANE PROTEIN 33"/>
    <property type="match status" value="1"/>
</dbReference>
<protein>
    <recommendedName>
        <fullName evidence="9">Endoplasmic reticulum protein</fullName>
    </recommendedName>
</protein>
<proteinExistence type="inferred from homology"/>
<feature type="transmembrane region" description="Helical" evidence="6">
    <location>
        <begin position="22"/>
        <end position="43"/>
    </location>
</feature>
<reference evidence="7" key="1">
    <citation type="journal article" date="2020" name="Stud. Mycol.">
        <title>101 Dothideomycetes genomes: a test case for predicting lifestyles and emergence of pathogens.</title>
        <authorList>
            <person name="Haridas S."/>
            <person name="Albert R."/>
            <person name="Binder M."/>
            <person name="Bloem J."/>
            <person name="Labutti K."/>
            <person name="Salamov A."/>
            <person name="Andreopoulos B."/>
            <person name="Baker S."/>
            <person name="Barry K."/>
            <person name="Bills G."/>
            <person name="Bluhm B."/>
            <person name="Cannon C."/>
            <person name="Castanera R."/>
            <person name="Culley D."/>
            <person name="Daum C."/>
            <person name="Ezra D."/>
            <person name="Gonzalez J."/>
            <person name="Henrissat B."/>
            <person name="Kuo A."/>
            <person name="Liang C."/>
            <person name="Lipzen A."/>
            <person name="Lutzoni F."/>
            <person name="Magnuson J."/>
            <person name="Mondo S."/>
            <person name="Nolan M."/>
            <person name="Ohm R."/>
            <person name="Pangilinan J."/>
            <person name="Park H.-J."/>
            <person name="Ramirez L."/>
            <person name="Alfaro M."/>
            <person name="Sun H."/>
            <person name="Tritt A."/>
            <person name="Yoshinaga Y."/>
            <person name="Zwiers L.-H."/>
            <person name="Turgeon B."/>
            <person name="Goodwin S."/>
            <person name="Spatafora J."/>
            <person name="Crous P."/>
            <person name="Grigoriev I."/>
        </authorList>
    </citation>
    <scope>NUCLEOTIDE SEQUENCE</scope>
    <source>
        <strain evidence="7">CBS 115976</strain>
    </source>
</reference>
<accession>A0A6A6UAR8</accession>
<feature type="transmembrane region" description="Helical" evidence="6">
    <location>
        <begin position="181"/>
        <end position="208"/>
    </location>
</feature>
<dbReference type="GO" id="GO:0016020">
    <property type="term" value="C:membrane"/>
    <property type="evidence" value="ECO:0007669"/>
    <property type="project" value="UniProtKB-SubCell"/>
</dbReference>
<dbReference type="PANTHER" id="PTHR12703">
    <property type="entry name" value="TRANSMEMBRANE PROTEIN 33"/>
    <property type="match status" value="1"/>
</dbReference>
<keyword evidence="5 6" id="KW-0472">Membrane</keyword>